<dbReference type="Proteomes" id="UP000037151">
    <property type="component" value="Unassembled WGS sequence"/>
</dbReference>
<comment type="similarity">
    <text evidence="8">Belongs to the MacroD-type family. Zn-Macro subfamily.</text>
</comment>
<evidence type="ECO:0000256" key="8">
    <source>
        <dbReference type="ARBA" id="ARBA00093459"/>
    </source>
</evidence>
<dbReference type="Gene3D" id="3.40.220.10">
    <property type="entry name" value="Leucine Aminopeptidase, subunit E, domain 1"/>
    <property type="match status" value="1"/>
</dbReference>
<dbReference type="OrthoDB" id="6194521at2"/>
<keyword evidence="4" id="KW-0378">Hydrolase</keyword>
<feature type="region of interest" description="Disordered" evidence="9">
    <location>
        <begin position="119"/>
        <end position="139"/>
    </location>
</feature>
<comment type="catalytic activity">
    <reaction evidence="7">
        <text>4-O-(ADP-D-ribosyl)-L-aspartyl-[protein] + H2O = L-aspartyl-[protein] + ADP-D-ribose + H(+)</text>
        <dbReference type="Rhea" id="RHEA:54428"/>
        <dbReference type="Rhea" id="RHEA-COMP:9867"/>
        <dbReference type="Rhea" id="RHEA-COMP:13832"/>
        <dbReference type="ChEBI" id="CHEBI:15377"/>
        <dbReference type="ChEBI" id="CHEBI:15378"/>
        <dbReference type="ChEBI" id="CHEBI:29961"/>
        <dbReference type="ChEBI" id="CHEBI:57967"/>
        <dbReference type="ChEBI" id="CHEBI:138102"/>
    </reaction>
    <physiologicalReaction direction="left-to-right" evidence="7">
        <dbReference type="Rhea" id="RHEA:54429"/>
    </physiologicalReaction>
</comment>
<gene>
    <name evidence="11" type="ORF">IQ63_03640</name>
</gene>
<sequence>MPNFPLTPPTFLTPRRGPRVLPLAEYRTGVDLDTPFHPTAPPAPANQLDAHVRNALRLMNGDPATARLGLAPGSLPELQDPATARQVLRALLTVRDPGPLPEGTNHELDALLAGERRLRTTTSPTDLPTPPGSDGRTSLWRGDITTLATDAIVNAANSGLLGCFRPLHPCIDNAIHSAAGPRLRDDCKAVYDAQGAPEPTGVAKVTRGYHLPARYVLHTVGPVVQGRPAQSDEEALASSYRACLDLAAELDDVRTVGLCAISTGVFGYPKEAAAPVAVRTVAEWLDHHPGRFDRVVFTVFGEDDENAYRRVLGQR</sequence>
<dbReference type="SUPFAM" id="SSF52949">
    <property type="entry name" value="Macro domain-like"/>
    <property type="match status" value="1"/>
</dbReference>
<evidence type="ECO:0000256" key="2">
    <source>
        <dbReference type="ARBA" id="ARBA00018852"/>
    </source>
</evidence>
<evidence type="ECO:0000256" key="9">
    <source>
        <dbReference type="SAM" id="MobiDB-lite"/>
    </source>
</evidence>
<evidence type="ECO:0000313" key="12">
    <source>
        <dbReference type="Proteomes" id="UP000037151"/>
    </source>
</evidence>
<keyword evidence="6" id="KW-0326">Glycosidase</keyword>
<evidence type="ECO:0000256" key="6">
    <source>
        <dbReference type="ARBA" id="ARBA00023295"/>
    </source>
</evidence>
<dbReference type="PANTHER" id="PTHR11106:SF121">
    <property type="entry name" value="ADP-RIBOSE 1''-PHOSPHATE PHOSPHATASE"/>
    <property type="match status" value="1"/>
</dbReference>
<reference evidence="12" key="1">
    <citation type="submission" date="2014-07" db="EMBL/GenBank/DDBJ databases">
        <title>Genome sequencing of plant-pathogenic Streptomyces species.</title>
        <authorList>
            <person name="Harrison J."/>
            <person name="Sapp M."/>
            <person name="Thwaites R."/>
            <person name="Studholme D.J."/>
        </authorList>
    </citation>
    <scope>NUCLEOTIDE SEQUENCE [LARGE SCALE GENOMIC DNA]</scope>
    <source>
        <strain evidence="12">NCPPB 4445</strain>
    </source>
</reference>
<evidence type="ECO:0000256" key="1">
    <source>
        <dbReference type="ARBA" id="ARBA00001947"/>
    </source>
</evidence>
<dbReference type="GO" id="GO:0046872">
    <property type="term" value="F:metal ion binding"/>
    <property type="evidence" value="ECO:0007669"/>
    <property type="project" value="UniProtKB-KW"/>
</dbReference>
<dbReference type="RefSeq" id="WP_050369336.1">
    <property type="nucleotide sequence ID" value="NZ_KQ257800.1"/>
</dbReference>
<evidence type="ECO:0000259" key="10">
    <source>
        <dbReference type="PROSITE" id="PS51154"/>
    </source>
</evidence>
<evidence type="ECO:0000313" key="11">
    <source>
        <dbReference type="EMBL" id="KND39483.1"/>
    </source>
</evidence>
<dbReference type="NCBIfam" id="NF003163">
    <property type="entry name" value="PRK04143.1"/>
    <property type="match status" value="1"/>
</dbReference>
<evidence type="ECO:0000256" key="4">
    <source>
        <dbReference type="ARBA" id="ARBA00022801"/>
    </source>
</evidence>
<evidence type="ECO:0000256" key="5">
    <source>
        <dbReference type="ARBA" id="ARBA00022833"/>
    </source>
</evidence>
<dbReference type="PANTHER" id="PTHR11106">
    <property type="entry name" value="GANGLIOSIDE INDUCED DIFFERENTIATION ASSOCIATED PROTEIN 2-RELATED"/>
    <property type="match status" value="1"/>
</dbReference>
<dbReference type="GO" id="GO:0016798">
    <property type="term" value="F:hydrolase activity, acting on glycosyl bonds"/>
    <property type="evidence" value="ECO:0007669"/>
    <property type="project" value="UniProtKB-KW"/>
</dbReference>
<name>A0A0L0KNQ5_9ACTN</name>
<dbReference type="InterPro" id="IPR043472">
    <property type="entry name" value="Macro_dom-like"/>
</dbReference>
<dbReference type="PATRIC" id="fig|42234.21.peg.751"/>
<evidence type="ECO:0000256" key="3">
    <source>
        <dbReference type="ARBA" id="ARBA00022723"/>
    </source>
</evidence>
<keyword evidence="5" id="KW-0862">Zinc</keyword>
<dbReference type="CDD" id="cd02908">
    <property type="entry name" value="Macro_OAADPr_deacetylase"/>
    <property type="match status" value="1"/>
</dbReference>
<comment type="cofactor">
    <cofactor evidence="1">
        <name>Zn(2+)</name>
        <dbReference type="ChEBI" id="CHEBI:29105"/>
    </cofactor>
</comment>
<feature type="domain" description="Macro" evidence="10">
    <location>
        <begin position="124"/>
        <end position="315"/>
    </location>
</feature>
<dbReference type="SMART" id="SM00506">
    <property type="entry name" value="A1pp"/>
    <property type="match status" value="1"/>
</dbReference>
<comment type="caution">
    <text evidence="11">The sequence shown here is derived from an EMBL/GenBank/DDBJ whole genome shotgun (WGS) entry which is preliminary data.</text>
</comment>
<keyword evidence="3" id="KW-0479">Metal-binding</keyword>
<dbReference type="AlphaFoldDB" id="A0A0L0KNQ5"/>
<accession>A0A0L0KNQ5</accession>
<dbReference type="Pfam" id="PF01661">
    <property type="entry name" value="Macro"/>
    <property type="match status" value="1"/>
</dbReference>
<evidence type="ECO:0000256" key="7">
    <source>
        <dbReference type="ARBA" id="ARBA00048482"/>
    </source>
</evidence>
<dbReference type="PROSITE" id="PS51154">
    <property type="entry name" value="MACRO"/>
    <property type="match status" value="1"/>
</dbReference>
<dbReference type="InterPro" id="IPR002589">
    <property type="entry name" value="Macro_dom"/>
</dbReference>
<proteinExistence type="inferred from homology"/>
<dbReference type="EMBL" id="JPPY01000023">
    <property type="protein sequence ID" value="KND39483.1"/>
    <property type="molecule type" value="Genomic_DNA"/>
</dbReference>
<organism evidence="11 12">
    <name type="scientific">Streptomyces acidiscabies</name>
    <dbReference type="NCBI Taxonomy" id="42234"/>
    <lineage>
        <taxon>Bacteria</taxon>
        <taxon>Bacillati</taxon>
        <taxon>Actinomycetota</taxon>
        <taxon>Actinomycetes</taxon>
        <taxon>Kitasatosporales</taxon>
        <taxon>Streptomycetaceae</taxon>
        <taxon>Streptomyces</taxon>
    </lineage>
</organism>
<protein>
    <recommendedName>
        <fullName evidence="2">Protein-ADP-ribose hydrolase</fullName>
    </recommendedName>
</protein>